<evidence type="ECO:0000313" key="3">
    <source>
        <dbReference type="Proteomes" id="UP000799438"/>
    </source>
</evidence>
<name>A0A6A6B2Q8_9PEZI</name>
<protein>
    <submittedName>
        <fullName evidence="2">Uncharacterized protein</fullName>
    </submittedName>
</protein>
<keyword evidence="3" id="KW-1185">Reference proteome</keyword>
<dbReference type="Proteomes" id="UP000799438">
    <property type="component" value="Unassembled WGS sequence"/>
</dbReference>
<dbReference type="RefSeq" id="XP_033393593.1">
    <property type="nucleotide sequence ID" value="XM_033545311.1"/>
</dbReference>
<feature type="region of interest" description="Disordered" evidence="1">
    <location>
        <begin position="135"/>
        <end position="164"/>
    </location>
</feature>
<organism evidence="2 3">
    <name type="scientific">Aplosporella prunicola CBS 121167</name>
    <dbReference type="NCBI Taxonomy" id="1176127"/>
    <lineage>
        <taxon>Eukaryota</taxon>
        <taxon>Fungi</taxon>
        <taxon>Dikarya</taxon>
        <taxon>Ascomycota</taxon>
        <taxon>Pezizomycotina</taxon>
        <taxon>Dothideomycetes</taxon>
        <taxon>Dothideomycetes incertae sedis</taxon>
        <taxon>Botryosphaeriales</taxon>
        <taxon>Aplosporellaceae</taxon>
        <taxon>Aplosporella</taxon>
    </lineage>
</organism>
<dbReference type="EMBL" id="ML995499">
    <property type="protein sequence ID" value="KAF2137878.1"/>
    <property type="molecule type" value="Genomic_DNA"/>
</dbReference>
<evidence type="ECO:0000313" key="2">
    <source>
        <dbReference type="EMBL" id="KAF2137878.1"/>
    </source>
</evidence>
<dbReference type="AlphaFoldDB" id="A0A6A6B2Q8"/>
<evidence type="ECO:0000256" key="1">
    <source>
        <dbReference type="SAM" id="MobiDB-lite"/>
    </source>
</evidence>
<sequence>MPSTYDILTPLQQLLHHRRVTEAAYAMIVRVEAKRALINRMCAEGDYEGYVLQAVQGVLNRLGPVELLDFEDDVQKGASAASDYGARAAGAGTATSGLSTGPTNTTLPLVIITDTTMTRAMPTTPPPVRTTAIVRSRSTTTSVPSTPTTLSSPAHGSNTSTPDSAAARMLGSQLLQWGVAGSEEETRALVAGVEGLALESAAPEIVEHDAVMGDACVDGEGEDVDADDDRELELDVDDAATEWGSDETMVGSDN</sequence>
<reference evidence="2" key="1">
    <citation type="journal article" date="2020" name="Stud. Mycol.">
        <title>101 Dothideomycetes genomes: a test case for predicting lifestyles and emergence of pathogens.</title>
        <authorList>
            <person name="Haridas S."/>
            <person name="Albert R."/>
            <person name="Binder M."/>
            <person name="Bloem J."/>
            <person name="Labutti K."/>
            <person name="Salamov A."/>
            <person name="Andreopoulos B."/>
            <person name="Baker S."/>
            <person name="Barry K."/>
            <person name="Bills G."/>
            <person name="Bluhm B."/>
            <person name="Cannon C."/>
            <person name="Castanera R."/>
            <person name="Culley D."/>
            <person name="Daum C."/>
            <person name="Ezra D."/>
            <person name="Gonzalez J."/>
            <person name="Henrissat B."/>
            <person name="Kuo A."/>
            <person name="Liang C."/>
            <person name="Lipzen A."/>
            <person name="Lutzoni F."/>
            <person name="Magnuson J."/>
            <person name="Mondo S."/>
            <person name="Nolan M."/>
            <person name="Ohm R."/>
            <person name="Pangilinan J."/>
            <person name="Park H.-J."/>
            <person name="Ramirez L."/>
            <person name="Alfaro M."/>
            <person name="Sun H."/>
            <person name="Tritt A."/>
            <person name="Yoshinaga Y."/>
            <person name="Zwiers L.-H."/>
            <person name="Turgeon B."/>
            <person name="Goodwin S."/>
            <person name="Spatafora J."/>
            <person name="Crous P."/>
            <person name="Grigoriev I."/>
        </authorList>
    </citation>
    <scope>NUCLEOTIDE SEQUENCE</scope>
    <source>
        <strain evidence="2">CBS 121167</strain>
    </source>
</reference>
<feature type="compositionally biased region" description="Low complexity" evidence="1">
    <location>
        <begin position="135"/>
        <end position="153"/>
    </location>
</feature>
<feature type="compositionally biased region" description="Polar residues" evidence="1">
    <location>
        <begin position="154"/>
        <end position="163"/>
    </location>
</feature>
<dbReference type="GeneID" id="54302814"/>
<accession>A0A6A6B2Q8</accession>
<proteinExistence type="predicted"/>
<gene>
    <name evidence="2" type="ORF">K452DRAFT_339542</name>
</gene>